<evidence type="ECO:0000313" key="6">
    <source>
        <dbReference type="Proteomes" id="UP000195402"/>
    </source>
</evidence>
<dbReference type="STRING" id="56857.A0A200QWX5"/>
<gene>
    <name evidence="5" type="ORF">BVC80_8959g17</name>
</gene>
<dbReference type="PROSITE" id="PS51471">
    <property type="entry name" value="FE2OG_OXY"/>
    <property type="match status" value="1"/>
</dbReference>
<dbReference type="InParanoid" id="A0A200QWX5"/>
<accession>A0A200QWX5</accession>
<dbReference type="SUPFAM" id="SSF51197">
    <property type="entry name" value="Clavaminate synthase-like"/>
    <property type="match status" value="1"/>
</dbReference>
<evidence type="ECO:0000259" key="4">
    <source>
        <dbReference type="PROSITE" id="PS51471"/>
    </source>
</evidence>
<dbReference type="EMBL" id="MVGT01000933">
    <property type="protein sequence ID" value="OVA14955.1"/>
    <property type="molecule type" value="Genomic_DNA"/>
</dbReference>
<keyword evidence="2 3" id="KW-0408">Iron</keyword>
<name>A0A200QWX5_MACCD</name>
<dbReference type="InterPro" id="IPR005123">
    <property type="entry name" value="Oxoglu/Fe-dep_dioxygenase_dom"/>
</dbReference>
<feature type="domain" description="Fe2OG dioxygenase" evidence="4">
    <location>
        <begin position="210"/>
        <end position="312"/>
    </location>
</feature>
<dbReference type="AlphaFoldDB" id="A0A200QWX5"/>
<keyword evidence="6" id="KW-1185">Reference proteome</keyword>
<keyword evidence="1 3" id="KW-0479">Metal-binding</keyword>
<reference evidence="5 6" key="1">
    <citation type="journal article" date="2017" name="Mol. Plant">
        <title>The Genome of Medicinal Plant Macleaya cordata Provides New Insights into Benzylisoquinoline Alkaloids Metabolism.</title>
        <authorList>
            <person name="Liu X."/>
            <person name="Liu Y."/>
            <person name="Huang P."/>
            <person name="Ma Y."/>
            <person name="Qing Z."/>
            <person name="Tang Q."/>
            <person name="Cao H."/>
            <person name="Cheng P."/>
            <person name="Zheng Y."/>
            <person name="Yuan Z."/>
            <person name="Zhou Y."/>
            <person name="Liu J."/>
            <person name="Tang Z."/>
            <person name="Zhuo Y."/>
            <person name="Zhang Y."/>
            <person name="Yu L."/>
            <person name="Huang J."/>
            <person name="Yang P."/>
            <person name="Peng Q."/>
            <person name="Zhang J."/>
            <person name="Jiang W."/>
            <person name="Zhang Z."/>
            <person name="Lin K."/>
            <person name="Ro D.K."/>
            <person name="Chen X."/>
            <person name="Xiong X."/>
            <person name="Shang Y."/>
            <person name="Huang S."/>
            <person name="Zeng J."/>
        </authorList>
    </citation>
    <scope>NUCLEOTIDE SEQUENCE [LARGE SCALE GENOMIC DNA]</scope>
    <source>
        <strain evidence="6">cv. BLH2017</strain>
        <tissue evidence="5">Root</tissue>
    </source>
</reference>
<dbReference type="GO" id="GO:0046872">
    <property type="term" value="F:metal ion binding"/>
    <property type="evidence" value="ECO:0007669"/>
    <property type="project" value="UniProtKB-KW"/>
</dbReference>
<evidence type="ECO:0000256" key="3">
    <source>
        <dbReference type="RuleBase" id="RU003682"/>
    </source>
</evidence>
<dbReference type="OrthoDB" id="288590at2759"/>
<protein>
    <submittedName>
        <fullName evidence="5">Oxoglutarate/iron-dependent dioxygenase</fullName>
    </submittedName>
</protein>
<organism evidence="5 6">
    <name type="scientific">Macleaya cordata</name>
    <name type="common">Five-seeded plume-poppy</name>
    <name type="synonym">Bocconia cordata</name>
    <dbReference type="NCBI Taxonomy" id="56857"/>
    <lineage>
        <taxon>Eukaryota</taxon>
        <taxon>Viridiplantae</taxon>
        <taxon>Streptophyta</taxon>
        <taxon>Embryophyta</taxon>
        <taxon>Tracheophyta</taxon>
        <taxon>Spermatophyta</taxon>
        <taxon>Magnoliopsida</taxon>
        <taxon>Ranunculales</taxon>
        <taxon>Papaveraceae</taxon>
        <taxon>Papaveroideae</taxon>
        <taxon>Macleaya</taxon>
    </lineage>
</organism>
<keyword evidence="5" id="KW-0223">Dioxygenase</keyword>
<dbReference type="Proteomes" id="UP000195402">
    <property type="component" value="Unassembled WGS sequence"/>
</dbReference>
<dbReference type="Gene3D" id="2.60.120.330">
    <property type="entry name" value="B-lactam Antibiotic, Isopenicillin N Synthase, Chain"/>
    <property type="match status" value="1"/>
</dbReference>
<dbReference type="InterPro" id="IPR050231">
    <property type="entry name" value="Iron_ascorbate_oxido_reductase"/>
</dbReference>
<dbReference type="Pfam" id="PF03171">
    <property type="entry name" value="2OG-FeII_Oxy"/>
    <property type="match status" value="1"/>
</dbReference>
<sequence length="375" mass="42826">MELDHHQVEEQQVETLSPLDHKFCVKDFVWSKEEWPTIDHDDYESGDNIPMISLLKVINGKKDEDYLKACNDMVMASEKWGFFKLVDHGVKLEIIENMKKMCNDMFDLPMEKKMKGGRSASLPLGYSATNPDYGKNLPWAEIIQLLQSPQQVVAFATKVYGDQYHQPFSDAMLAYMHELDKLGMLIFEMLADGLGLPSDFFSKNFKEEKEATMIRVNRYPKCPLPHKCLGLGSHSDPHTLTILLQDDKVGGLQVLSPNDNQWVGIRPIPNSFVINIGDTLQAWTNGKLKSVVHRAVVNKEKSRLSAAYFLSPCSQVMIESPQELIDPICNPRLYLPFSWSDFRNQLLSQKRILGKTALQRYLISPCSRPTNKQIF</sequence>
<dbReference type="InterPro" id="IPR044861">
    <property type="entry name" value="IPNS-like_FE2OG_OXY"/>
</dbReference>
<evidence type="ECO:0000256" key="2">
    <source>
        <dbReference type="ARBA" id="ARBA00023004"/>
    </source>
</evidence>
<evidence type="ECO:0000313" key="5">
    <source>
        <dbReference type="EMBL" id="OVA14955.1"/>
    </source>
</evidence>
<comment type="caution">
    <text evidence="5">The sequence shown here is derived from an EMBL/GenBank/DDBJ whole genome shotgun (WGS) entry which is preliminary data.</text>
</comment>
<dbReference type="Pfam" id="PF14226">
    <property type="entry name" value="DIOX_N"/>
    <property type="match status" value="1"/>
</dbReference>
<dbReference type="PANTHER" id="PTHR47990">
    <property type="entry name" value="2-OXOGLUTARATE (2OG) AND FE(II)-DEPENDENT OXYGENASE SUPERFAMILY PROTEIN-RELATED"/>
    <property type="match status" value="1"/>
</dbReference>
<comment type="similarity">
    <text evidence="3">Belongs to the iron/ascorbate-dependent oxidoreductase family.</text>
</comment>
<proteinExistence type="inferred from homology"/>
<dbReference type="OMA" id="TMIRVNR"/>
<evidence type="ECO:0000256" key="1">
    <source>
        <dbReference type="ARBA" id="ARBA00022723"/>
    </source>
</evidence>
<dbReference type="GO" id="GO:0051213">
    <property type="term" value="F:dioxygenase activity"/>
    <property type="evidence" value="ECO:0007669"/>
    <property type="project" value="UniProtKB-KW"/>
</dbReference>
<keyword evidence="3" id="KW-0560">Oxidoreductase</keyword>
<dbReference type="InterPro" id="IPR027443">
    <property type="entry name" value="IPNS-like_sf"/>
</dbReference>
<dbReference type="InterPro" id="IPR026992">
    <property type="entry name" value="DIOX_N"/>
</dbReference>